<feature type="region of interest" description="Disordered" evidence="1">
    <location>
        <begin position="48"/>
        <end position="134"/>
    </location>
</feature>
<proteinExistence type="predicted"/>
<reference evidence="2" key="1">
    <citation type="journal article" date="2018" name="Genome Res.">
        <title>The genomic architecture and molecular evolution of ant odorant receptors.</title>
        <authorList>
            <person name="McKenzie S.K."/>
            <person name="Kronauer D.J.C."/>
        </authorList>
    </citation>
    <scope>NUCLEOTIDE SEQUENCE [LARGE SCALE GENOMIC DNA]</scope>
    <source>
        <strain evidence="2">Clonal line C1</strain>
    </source>
</reference>
<accession>A0A3L8D7Y2</accession>
<organism evidence="2">
    <name type="scientific">Ooceraea biroi</name>
    <name type="common">Clonal raider ant</name>
    <name type="synonym">Cerapachys biroi</name>
    <dbReference type="NCBI Taxonomy" id="2015173"/>
    <lineage>
        <taxon>Eukaryota</taxon>
        <taxon>Metazoa</taxon>
        <taxon>Ecdysozoa</taxon>
        <taxon>Arthropoda</taxon>
        <taxon>Hexapoda</taxon>
        <taxon>Insecta</taxon>
        <taxon>Pterygota</taxon>
        <taxon>Neoptera</taxon>
        <taxon>Endopterygota</taxon>
        <taxon>Hymenoptera</taxon>
        <taxon>Apocrita</taxon>
        <taxon>Aculeata</taxon>
        <taxon>Formicoidea</taxon>
        <taxon>Formicidae</taxon>
        <taxon>Dorylinae</taxon>
        <taxon>Ooceraea</taxon>
    </lineage>
</organism>
<feature type="compositionally biased region" description="Basic residues" evidence="1">
    <location>
        <begin position="57"/>
        <end position="66"/>
    </location>
</feature>
<sequence length="134" mass="15741">MEDKANGKREREREITREKKENIIIPQRNIAVDNKISVSLLEAMHVEEMQVDDEKKQKRKRRRRQERKTGNKSVKAPEAKEGATEISRGERDRAERKKGRKDGLLRGWRGDVEEETTRGDNVNYPEQDDISVQE</sequence>
<protein>
    <submittedName>
        <fullName evidence="2">Uncharacterized protein</fullName>
    </submittedName>
</protein>
<comment type="caution">
    <text evidence="2">The sequence shown here is derived from an EMBL/GenBank/DDBJ whole genome shotgun (WGS) entry which is preliminary data.</text>
</comment>
<feature type="region of interest" description="Disordered" evidence="1">
    <location>
        <begin position="1"/>
        <end position="21"/>
    </location>
</feature>
<evidence type="ECO:0000256" key="1">
    <source>
        <dbReference type="SAM" id="MobiDB-lite"/>
    </source>
</evidence>
<feature type="compositionally biased region" description="Basic and acidic residues" evidence="1">
    <location>
        <begin position="75"/>
        <end position="118"/>
    </location>
</feature>
<evidence type="ECO:0000313" key="2">
    <source>
        <dbReference type="EMBL" id="RLU16600.1"/>
    </source>
</evidence>
<dbReference type="Proteomes" id="UP000279307">
    <property type="component" value="Chromosome 11"/>
</dbReference>
<gene>
    <name evidence="2" type="ORF">DMN91_010668</name>
</gene>
<dbReference type="AlphaFoldDB" id="A0A3L8D7Y2"/>
<reference evidence="2" key="2">
    <citation type="submission" date="2018-07" db="EMBL/GenBank/DDBJ databases">
        <authorList>
            <person name="Mckenzie S.K."/>
            <person name="Kronauer D.J.C."/>
        </authorList>
    </citation>
    <scope>NUCLEOTIDE SEQUENCE</scope>
    <source>
        <strain evidence="2">Clonal line C1</strain>
    </source>
</reference>
<name>A0A3L8D7Y2_OOCBI</name>
<dbReference type="EMBL" id="QOIP01000011">
    <property type="protein sequence ID" value="RLU16600.1"/>
    <property type="molecule type" value="Genomic_DNA"/>
</dbReference>